<dbReference type="InterPro" id="IPR051681">
    <property type="entry name" value="Ser/Thr_Kinases-Pseudokinases"/>
</dbReference>
<keyword evidence="3" id="KW-1185">Reference proteome</keyword>
<dbReference type="SUPFAM" id="SSF56112">
    <property type="entry name" value="Protein kinase-like (PK-like)"/>
    <property type="match status" value="1"/>
</dbReference>
<name>A0ABM0MQD9_SACKO</name>
<dbReference type="Proteomes" id="UP000694865">
    <property type="component" value="Unplaced"/>
</dbReference>
<feature type="domain" description="Protein kinase" evidence="2">
    <location>
        <begin position="1"/>
        <end position="312"/>
    </location>
</feature>
<protein>
    <submittedName>
        <fullName evidence="4">Uncharacterized protein LOC100370321</fullName>
    </submittedName>
</protein>
<dbReference type="PROSITE" id="PS50011">
    <property type="entry name" value="PROTEIN_KINASE_DOM"/>
    <property type="match status" value="1"/>
</dbReference>
<dbReference type="InterPro" id="IPR011009">
    <property type="entry name" value="Kinase-like_dom_sf"/>
</dbReference>
<evidence type="ECO:0000259" key="2">
    <source>
        <dbReference type="PROSITE" id="PS50011"/>
    </source>
</evidence>
<dbReference type="RefSeq" id="XP_006822230.1">
    <property type="nucleotide sequence ID" value="XM_006822167.1"/>
</dbReference>
<feature type="region of interest" description="Disordered" evidence="1">
    <location>
        <begin position="175"/>
        <end position="207"/>
    </location>
</feature>
<reference evidence="4" key="1">
    <citation type="submission" date="2025-08" db="UniProtKB">
        <authorList>
            <consortium name="RefSeq"/>
        </authorList>
    </citation>
    <scope>IDENTIFICATION</scope>
    <source>
        <tissue evidence="4">Testes</tissue>
    </source>
</reference>
<organism evidence="3 4">
    <name type="scientific">Saccoglossus kowalevskii</name>
    <name type="common">Acorn worm</name>
    <dbReference type="NCBI Taxonomy" id="10224"/>
    <lineage>
        <taxon>Eukaryota</taxon>
        <taxon>Metazoa</taxon>
        <taxon>Hemichordata</taxon>
        <taxon>Enteropneusta</taxon>
        <taxon>Harrimaniidae</taxon>
        <taxon>Saccoglossus</taxon>
    </lineage>
</organism>
<dbReference type="PANTHER" id="PTHR44329">
    <property type="entry name" value="SERINE/THREONINE-PROTEIN KINASE TNNI3K-RELATED"/>
    <property type="match status" value="1"/>
</dbReference>
<dbReference type="InterPro" id="IPR000719">
    <property type="entry name" value="Prot_kinase_dom"/>
</dbReference>
<proteinExistence type="predicted"/>
<dbReference type="GeneID" id="100370321"/>
<sequence>MLGQGSRNRVFLMKKWPSLEHKSVSARISKNGEAIGEDVSMLIKINRSLPYHRGILPVLGVALGSVDGLTSTVVITPKIKWNLWTTMADSSLAKQSLSKRLQMGEQIADGCEFLLKHGFPISDLRVTNILVSPKEPNRKNWTLIINMLKPRDDSVLYPDDKLPFHIAPERYGFPKRSRRRSSVTDHKDIQLNGRHLQRSASTDSQLSERRARRSFVDADCGDDPANVYAFGILLWLLVRGTFVRPSYAENTDIDAMKTAVCIEQKRPELDWLEAKSDNLNHKGLADLLKMCWSENSSERPSWTEVSYRLATVRNSISRRSTRVTSV</sequence>
<dbReference type="Gene3D" id="1.10.510.10">
    <property type="entry name" value="Transferase(Phosphotransferase) domain 1"/>
    <property type="match status" value="1"/>
</dbReference>
<evidence type="ECO:0000313" key="4">
    <source>
        <dbReference type="RefSeq" id="XP_006822230.1"/>
    </source>
</evidence>
<gene>
    <name evidence="4" type="primary">LOC100370321</name>
</gene>
<evidence type="ECO:0000256" key="1">
    <source>
        <dbReference type="SAM" id="MobiDB-lite"/>
    </source>
</evidence>
<accession>A0ABM0MQD9</accession>
<evidence type="ECO:0000313" key="3">
    <source>
        <dbReference type="Proteomes" id="UP000694865"/>
    </source>
</evidence>